<keyword evidence="1" id="KW-0175">Coiled coil</keyword>
<dbReference type="STRING" id="1069083.GCA_000371805_00579"/>
<feature type="coiled-coil region" evidence="1">
    <location>
        <begin position="80"/>
        <end position="124"/>
    </location>
</feature>
<proteinExistence type="predicted"/>
<name>N6VR42_9EURY</name>
<evidence type="ECO:0000256" key="1">
    <source>
        <dbReference type="SAM" id="Coils"/>
    </source>
</evidence>
<protein>
    <submittedName>
        <fullName evidence="2">Cell wall binding repeat 2-containing protein</fullName>
    </submittedName>
</protein>
<reference evidence="2 3" key="1">
    <citation type="journal article" date="2013" name="Genome Announc.">
        <title>Draft Genome Sequence of a Highly Flagellated, Fast-Swimming Archaeon, Methanocaldococcus villosus Strain KIN24-T80 (DSM 22612).</title>
        <authorList>
            <person name="Thennarasu S."/>
            <person name="Polireddy D."/>
            <person name="Antony A."/>
            <person name="Yada M.R."/>
            <person name="Algarawi S."/>
            <person name="Sivakumar N."/>
        </authorList>
    </citation>
    <scope>NUCLEOTIDE SEQUENCE [LARGE SCALE GENOMIC DNA]</scope>
    <source>
        <strain evidence="2 3">KIN24-T80</strain>
    </source>
</reference>
<evidence type="ECO:0000313" key="3">
    <source>
        <dbReference type="Proteomes" id="UP000053695"/>
    </source>
</evidence>
<evidence type="ECO:0000313" key="2">
    <source>
        <dbReference type="EMBL" id="ENN95591.1"/>
    </source>
</evidence>
<dbReference type="AlphaFoldDB" id="N6VR42"/>
<comment type="caution">
    <text evidence="2">The sequence shown here is derived from an EMBL/GenBank/DDBJ whole genome shotgun (WGS) entry which is preliminary data.</text>
</comment>
<keyword evidence="3" id="KW-1185">Reference proteome</keyword>
<sequence>KKKKKVIIVHGNSEVLINISKDAIVILTNGINLTVNIDNLNPEEVEVVEDPAVNLTNITKKLEKHRIKVRINAIPKHALEKILENRIKEIKRKIKVLKKLGVDTEDLEEELKDLEEKIKEGDYDDAYKLMLKVKNMEMVKVRLYENTHLNLNIEIEKNKKHIEIEIENKHEENETEHEIGNEIKGEKLVKQEKIKIINK</sequence>
<dbReference type="Proteomes" id="UP000053695">
    <property type="component" value="Unassembled WGS sequence"/>
</dbReference>
<gene>
    <name evidence="2" type="ORF">J422_06992</name>
</gene>
<accession>N6VR42</accession>
<feature type="non-terminal residue" evidence="2">
    <location>
        <position position="1"/>
    </location>
</feature>
<dbReference type="PATRIC" id="fig|1069083.5.peg.1354"/>
<dbReference type="EMBL" id="APMM01000067">
    <property type="protein sequence ID" value="ENN95591.1"/>
    <property type="molecule type" value="Genomic_DNA"/>
</dbReference>
<organism evidence="2 3">
    <name type="scientific">Methanocaldococcus villosus KIN24-T80</name>
    <dbReference type="NCBI Taxonomy" id="1069083"/>
    <lineage>
        <taxon>Archaea</taxon>
        <taxon>Methanobacteriati</taxon>
        <taxon>Methanobacteriota</taxon>
        <taxon>Methanomada group</taxon>
        <taxon>Methanococci</taxon>
        <taxon>Methanococcales</taxon>
        <taxon>Methanocaldococcaceae</taxon>
        <taxon>Methanocaldococcus</taxon>
    </lineage>
</organism>